<feature type="transmembrane region" description="Helical" evidence="1">
    <location>
        <begin position="21"/>
        <end position="42"/>
    </location>
</feature>
<proteinExistence type="predicted"/>
<dbReference type="Gene3D" id="3.40.30.10">
    <property type="entry name" value="Glutaredoxin"/>
    <property type="match status" value="1"/>
</dbReference>
<protein>
    <submittedName>
        <fullName evidence="2">Cytochrome C oxidase subunit I</fullName>
    </submittedName>
</protein>
<keyword evidence="1" id="KW-1133">Transmembrane helix</keyword>
<evidence type="ECO:0000313" key="3">
    <source>
        <dbReference type="Proteomes" id="UP000283254"/>
    </source>
</evidence>
<sequence length="203" mass="23042">MADPKPPSDPNAARRRGRMKLMIVLLICALPIIVSYITFYIVKPDGRTNYGTILDARSLPIPEMATTTLDGKPRTLADLKGKWVMLRVGGGVCEDECQRQLYAMRQWRTMQGKNMDRMERVWLITDNEPLDTVLMREYDGMELLRAPAATVAQWLPVESGQKMGDHIYLIDPLGNLMMRFPYQPEPGRVYKDIAKLLKASSIG</sequence>
<dbReference type="Proteomes" id="UP000283254">
    <property type="component" value="Unassembled WGS sequence"/>
</dbReference>
<evidence type="ECO:0000256" key="1">
    <source>
        <dbReference type="SAM" id="Phobius"/>
    </source>
</evidence>
<dbReference type="AlphaFoldDB" id="A0A422QK30"/>
<accession>A0A422QK30</accession>
<keyword evidence="1" id="KW-0812">Transmembrane</keyword>
<dbReference type="SUPFAM" id="SSF52833">
    <property type="entry name" value="Thioredoxin-like"/>
    <property type="match status" value="1"/>
</dbReference>
<keyword evidence="1" id="KW-0472">Membrane</keyword>
<dbReference type="EMBL" id="JSAB01000122">
    <property type="protein sequence ID" value="RNF30350.1"/>
    <property type="molecule type" value="Genomic_DNA"/>
</dbReference>
<gene>
    <name evidence="2" type="ORF">NM04_13160</name>
</gene>
<reference evidence="2" key="1">
    <citation type="submission" date="2014-10" db="EMBL/GenBank/DDBJ databases">
        <title>Massilia sp. genome.</title>
        <authorList>
            <person name="Xu B."/>
            <person name="Dai L."/>
            <person name="Huang Z."/>
        </authorList>
    </citation>
    <scope>NUCLEOTIDE SEQUENCE [LARGE SCALE GENOMIC DNA]</scope>
    <source>
        <strain evidence="2">CFS-1</strain>
    </source>
</reference>
<keyword evidence="3" id="KW-1185">Reference proteome</keyword>
<dbReference type="InterPro" id="IPR036249">
    <property type="entry name" value="Thioredoxin-like_sf"/>
</dbReference>
<name>A0A422QK30_9BURK</name>
<evidence type="ECO:0000313" key="2">
    <source>
        <dbReference type="EMBL" id="RNF30350.1"/>
    </source>
</evidence>
<comment type="caution">
    <text evidence="2">The sequence shown here is derived from an EMBL/GenBank/DDBJ whole genome shotgun (WGS) entry which is preliminary data.</text>
</comment>
<organism evidence="2 3">
    <name type="scientific">Massilia aurea</name>
    <dbReference type="NCBI Taxonomy" id="373040"/>
    <lineage>
        <taxon>Bacteria</taxon>
        <taxon>Pseudomonadati</taxon>
        <taxon>Pseudomonadota</taxon>
        <taxon>Betaproteobacteria</taxon>
        <taxon>Burkholderiales</taxon>
        <taxon>Oxalobacteraceae</taxon>
        <taxon>Telluria group</taxon>
        <taxon>Massilia</taxon>
    </lineage>
</organism>